<evidence type="ECO:0000256" key="14">
    <source>
        <dbReference type="ARBA" id="ARBA00051243"/>
    </source>
</evidence>
<evidence type="ECO:0000259" key="17">
    <source>
        <dbReference type="Pfam" id="PF01030"/>
    </source>
</evidence>
<keyword evidence="4" id="KW-0808">Transferase</keyword>
<evidence type="ECO:0000259" key="16">
    <source>
        <dbReference type="Pfam" id="PF00757"/>
    </source>
</evidence>
<feature type="compositionally biased region" description="Low complexity" evidence="15">
    <location>
        <begin position="664"/>
        <end position="689"/>
    </location>
</feature>
<evidence type="ECO:0000256" key="9">
    <source>
        <dbReference type="ARBA" id="ARBA00022989"/>
    </source>
</evidence>
<keyword evidence="19" id="KW-1185">Reference proteome</keyword>
<dbReference type="OrthoDB" id="6364276at2759"/>
<dbReference type="Gene3D" id="3.80.20.20">
    <property type="entry name" value="Receptor L-domain"/>
    <property type="match status" value="1"/>
</dbReference>
<evidence type="ECO:0000313" key="19">
    <source>
        <dbReference type="Proteomes" id="UP000283509"/>
    </source>
</evidence>
<evidence type="ECO:0000256" key="15">
    <source>
        <dbReference type="SAM" id="MobiDB-lite"/>
    </source>
</evidence>
<proteinExistence type="predicted"/>
<dbReference type="InterPro" id="IPR009030">
    <property type="entry name" value="Growth_fac_rcpt_cys_sf"/>
</dbReference>
<keyword evidence="13" id="KW-0325">Glycoprotein</keyword>
<dbReference type="InterPro" id="IPR006212">
    <property type="entry name" value="Furin_repeat"/>
</dbReference>
<dbReference type="Proteomes" id="UP000283509">
    <property type="component" value="Unassembled WGS sequence"/>
</dbReference>
<evidence type="ECO:0000256" key="10">
    <source>
        <dbReference type="ARBA" id="ARBA00023136"/>
    </source>
</evidence>
<evidence type="ECO:0000256" key="2">
    <source>
        <dbReference type="ARBA" id="ARBA00011902"/>
    </source>
</evidence>
<accession>A0A423U0L8</accession>
<evidence type="ECO:0000256" key="5">
    <source>
        <dbReference type="ARBA" id="ARBA00022692"/>
    </source>
</evidence>
<dbReference type="GO" id="GO:0016020">
    <property type="term" value="C:membrane"/>
    <property type="evidence" value="ECO:0007669"/>
    <property type="project" value="UniProtKB-SubCell"/>
</dbReference>
<dbReference type="SUPFAM" id="SSF49265">
    <property type="entry name" value="Fibronectin type III"/>
    <property type="match status" value="1"/>
</dbReference>
<evidence type="ECO:0000256" key="7">
    <source>
        <dbReference type="ARBA" id="ARBA00022777"/>
    </source>
</evidence>
<keyword evidence="6" id="KW-0547">Nucleotide-binding</keyword>
<comment type="caution">
    <text evidence="18">The sequence shown here is derived from an EMBL/GenBank/DDBJ whole genome shotgun (WGS) entry which is preliminary data.</text>
</comment>
<dbReference type="STRING" id="6689.A0A423U0L8"/>
<keyword evidence="9" id="KW-1133">Transmembrane helix</keyword>
<dbReference type="InterPro" id="IPR036941">
    <property type="entry name" value="Rcpt_L-dom_sf"/>
</dbReference>
<feature type="compositionally biased region" description="Basic and acidic residues" evidence="15">
    <location>
        <begin position="707"/>
        <end position="717"/>
    </location>
</feature>
<evidence type="ECO:0000256" key="11">
    <source>
        <dbReference type="ARBA" id="ARBA00023137"/>
    </source>
</evidence>
<evidence type="ECO:0000256" key="12">
    <source>
        <dbReference type="ARBA" id="ARBA00023170"/>
    </source>
</evidence>
<comment type="catalytic activity">
    <reaction evidence="14">
        <text>L-tyrosyl-[protein] + ATP = O-phospho-L-tyrosyl-[protein] + ADP + H(+)</text>
        <dbReference type="Rhea" id="RHEA:10596"/>
        <dbReference type="Rhea" id="RHEA-COMP:10136"/>
        <dbReference type="Rhea" id="RHEA-COMP:20101"/>
        <dbReference type="ChEBI" id="CHEBI:15378"/>
        <dbReference type="ChEBI" id="CHEBI:30616"/>
        <dbReference type="ChEBI" id="CHEBI:46858"/>
        <dbReference type="ChEBI" id="CHEBI:61978"/>
        <dbReference type="ChEBI" id="CHEBI:456216"/>
        <dbReference type="EC" id="2.7.10.1"/>
    </reaction>
</comment>
<keyword evidence="7" id="KW-0418">Kinase</keyword>
<dbReference type="CDD" id="cd00063">
    <property type="entry name" value="FN3"/>
    <property type="match status" value="1"/>
</dbReference>
<dbReference type="EC" id="2.7.10.1" evidence="2"/>
<reference evidence="18 19" key="2">
    <citation type="submission" date="2019-01" db="EMBL/GenBank/DDBJ databases">
        <title>The decoding of complex shrimp genome reveals the adaptation for benthos swimmer, frequently molting mechanism and breeding impact on genome.</title>
        <authorList>
            <person name="Sun Y."/>
            <person name="Gao Y."/>
            <person name="Yu Y."/>
        </authorList>
    </citation>
    <scope>NUCLEOTIDE SEQUENCE [LARGE SCALE GENOMIC DNA]</scope>
    <source>
        <tissue evidence="18">Muscle</tissue>
    </source>
</reference>
<feature type="compositionally biased region" description="Low complexity" evidence="15">
    <location>
        <begin position="648"/>
        <end position="657"/>
    </location>
</feature>
<evidence type="ECO:0000256" key="6">
    <source>
        <dbReference type="ARBA" id="ARBA00022741"/>
    </source>
</evidence>
<evidence type="ECO:0000256" key="4">
    <source>
        <dbReference type="ARBA" id="ARBA00022679"/>
    </source>
</evidence>
<dbReference type="SUPFAM" id="SSF57184">
    <property type="entry name" value="Growth factor receptor domain"/>
    <property type="match status" value="1"/>
</dbReference>
<dbReference type="InterPro" id="IPR006211">
    <property type="entry name" value="Furin-like_Cys-rich_dom"/>
</dbReference>
<dbReference type="InterPro" id="IPR036116">
    <property type="entry name" value="FN3_sf"/>
</dbReference>
<dbReference type="Pfam" id="PF01030">
    <property type="entry name" value="Recep_L_domain"/>
    <property type="match status" value="1"/>
</dbReference>
<dbReference type="Gene3D" id="2.60.40.10">
    <property type="entry name" value="Immunoglobulins"/>
    <property type="match status" value="1"/>
</dbReference>
<feature type="region of interest" description="Disordered" evidence="15">
    <location>
        <begin position="538"/>
        <end position="572"/>
    </location>
</feature>
<name>A0A423U0L8_PENVA</name>
<organism evidence="18 19">
    <name type="scientific">Penaeus vannamei</name>
    <name type="common">Whiteleg shrimp</name>
    <name type="synonym">Litopenaeus vannamei</name>
    <dbReference type="NCBI Taxonomy" id="6689"/>
    <lineage>
        <taxon>Eukaryota</taxon>
        <taxon>Metazoa</taxon>
        <taxon>Ecdysozoa</taxon>
        <taxon>Arthropoda</taxon>
        <taxon>Crustacea</taxon>
        <taxon>Multicrustacea</taxon>
        <taxon>Malacostraca</taxon>
        <taxon>Eumalacostraca</taxon>
        <taxon>Eucarida</taxon>
        <taxon>Decapoda</taxon>
        <taxon>Dendrobranchiata</taxon>
        <taxon>Penaeoidea</taxon>
        <taxon>Penaeidae</taxon>
        <taxon>Penaeus</taxon>
    </lineage>
</organism>
<dbReference type="GO" id="GO:0004714">
    <property type="term" value="F:transmembrane receptor protein tyrosine kinase activity"/>
    <property type="evidence" value="ECO:0007669"/>
    <property type="project" value="UniProtKB-EC"/>
</dbReference>
<evidence type="ECO:0000256" key="8">
    <source>
        <dbReference type="ARBA" id="ARBA00022840"/>
    </source>
</evidence>
<dbReference type="GO" id="GO:0005524">
    <property type="term" value="F:ATP binding"/>
    <property type="evidence" value="ECO:0007669"/>
    <property type="project" value="UniProtKB-KW"/>
</dbReference>
<keyword evidence="10" id="KW-0472">Membrane</keyword>
<dbReference type="InterPro" id="IPR003961">
    <property type="entry name" value="FN3_dom"/>
</dbReference>
<dbReference type="AlphaFoldDB" id="A0A423U0L8"/>
<keyword evidence="5" id="KW-0812">Transmembrane</keyword>
<keyword evidence="11" id="KW-0829">Tyrosine-protein kinase</keyword>
<feature type="region of interest" description="Disordered" evidence="15">
    <location>
        <begin position="636"/>
        <end position="723"/>
    </location>
</feature>
<dbReference type="Pfam" id="PF00757">
    <property type="entry name" value="Furin-like"/>
    <property type="match status" value="1"/>
</dbReference>
<dbReference type="InterPro" id="IPR000494">
    <property type="entry name" value="Rcpt_L-dom"/>
</dbReference>
<protein>
    <recommendedName>
        <fullName evidence="2">receptor protein-tyrosine kinase</fullName>
        <ecNumber evidence="2">2.7.10.1</ecNumber>
    </recommendedName>
</protein>
<feature type="domain" description="Furin-like cysteine-rich" evidence="16">
    <location>
        <begin position="73"/>
        <end position="214"/>
    </location>
</feature>
<feature type="domain" description="Receptor L-domain" evidence="17">
    <location>
        <begin position="230"/>
        <end position="342"/>
    </location>
</feature>
<evidence type="ECO:0000256" key="13">
    <source>
        <dbReference type="ARBA" id="ARBA00023180"/>
    </source>
</evidence>
<evidence type="ECO:0000256" key="3">
    <source>
        <dbReference type="ARBA" id="ARBA00022553"/>
    </source>
</evidence>
<feature type="compositionally biased region" description="Basic and acidic residues" evidence="15">
    <location>
        <begin position="545"/>
        <end position="555"/>
    </location>
</feature>
<dbReference type="Gene3D" id="2.10.220.10">
    <property type="entry name" value="Hormone Receptor, Insulin-like Growth Factor Receptor 1, Chain A, domain 2"/>
    <property type="match status" value="1"/>
</dbReference>
<keyword evidence="12" id="KW-0675">Receptor</keyword>
<dbReference type="EMBL" id="QCYY01000854">
    <property type="protein sequence ID" value="ROT82247.1"/>
    <property type="molecule type" value="Genomic_DNA"/>
</dbReference>
<comment type="subcellular location">
    <subcellularLocation>
        <location evidence="1">Membrane</location>
        <topology evidence="1">Single-pass type I membrane protein</topology>
    </subcellularLocation>
</comment>
<dbReference type="SUPFAM" id="SSF52058">
    <property type="entry name" value="L domain-like"/>
    <property type="match status" value="1"/>
</dbReference>
<evidence type="ECO:0000313" key="18">
    <source>
        <dbReference type="EMBL" id="ROT82247.1"/>
    </source>
</evidence>
<sequence length="723" mass="79050">MTAGSGVRARGRATQPPSCYSVQHCPRPPSHQHLVSGNAIQPIAVLGNSARGFRCLPLAEHLRPRRRNRPQRECPECPPALGCFRSRRCGAPRCWGPQHCQTLCGGECPGGCVGNQCCHEECLGGCQRPHSATSCHACRNLLDEGRCTQSCSSPKFKVLQHRCEERSSCRRNYVIKLDTKECVKRCPLGYNLSSNSAGEKLCVPCEGSVCPKECGAAVVKSVSRAQALRGCTVIRGDLTVNINGGENIERELEENLGSLEEVTGFVKVFRSNVTSLNFLRNLTRIGGSSLLHSNYSLVILDNPHLRALWNWTGRGRRLAVARGKMFVHSNPRLCFHHIEALVNATNMTGLSETDVSSTYNGDKVPCKVTPLEARVTPHLYGTLLVEVATSARLPPDAVYYVNYKKAEKNVSLYEGDGPCSDQGWSTTEVGPGNGTALARRRDLIIVNLEPFTRYAVYVKAYSLAASGKGAQSDVLYAVTRPYHPTEPVGLEWVPRNSSTVALEWRPPRRPNGRVAHYLPVSTSTARCWRWRRPRRSALARRKTPAAKEDVRDEGAKVGPEGGEESCQAPPTPSCCACRDAGVSGSEDQEVMGQIAFEDFIMDNVYVKKVNRSRRTRAADDDDDAAFGSVLWLYQQEQRAEPDAPPRAPRSAAATDDPLGAWETAASASSGARRPPSSASIRSCRRGIPGPRRPLRQGVPVASGHQARVPDSRGEPREVHRHGG</sequence>
<dbReference type="SMART" id="SM00261">
    <property type="entry name" value="FU"/>
    <property type="match status" value="1"/>
</dbReference>
<keyword evidence="3" id="KW-0597">Phosphoprotein</keyword>
<gene>
    <name evidence="18" type="ORF">C7M84_024593</name>
</gene>
<evidence type="ECO:0000256" key="1">
    <source>
        <dbReference type="ARBA" id="ARBA00004479"/>
    </source>
</evidence>
<keyword evidence="8" id="KW-0067">ATP-binding</keyword>
<dbReference type="InterPro" id="IPR013783">
    <property type="entry name" value="Ig-like_fold"/>
</dbReference>
<reference evidence="18 19" key="1">
    <citation type="submission" date="2018-04" db="EMBL/GenBank/DDBJ databases">
        <authorList>
            <person name="Zhang X."/>
            <person name="Yuan J."/>
            <person name="Li F."/>
            <person name="Xiang J."/>
        </authorList>
    </citation>
    <scope>NUCLEOTIDE SEQUENCE [LARGE SCALE GENOMIC DNA]</scope>
    <source>
        <tissue evidence="18">Muscle</tissue>
    </source>
</reference>